<comment type="catalytic activity">
    <reaction evidence="8">
        <text>3-phosphoshikimate + phosphoenolpyruvate = 5-O-(1-carboxyvinyl)-3-phosphoshikimate + phosphate</text>
        <dbReference type="Rhea" id="RHEA:21256"/>
        <dbReference type="ChEBI" id="CHEBI:43474"/>
        <dbReference type="ChEBI" id="CHEBI:57701"/>
        <dbReference type="ChEBI" id="CHEBI:58702"/>
        <dbReference type="ChEBI" id="CHEBI:145989"/>
        <dbReference type="EC" id="2.5.1.19"/>
    </reaction>
    <physiologicalReaction direction="left-to-right" evidence="8">
        <dbReference type="Rhea" id="RHEA:21257"/>
    </physiologicalReaction>
</comment>
<sequence length="441" mass="45982">MKNLTIHQADPVQGEISVPGDKSISHRSAIFAGLANGTSHIEGFLASDDCLCTARAMEGIGATVTPAEGEDPQRPTKLTITGVGMNLQAPQSEIDCGNSGTAMRLLAGVLAAQPFESTLVGDASLSGRPMGRIITPIQLMGAEAEGVGERQTAPLTIRGNEVHSVHYTLPMASAQVKSCVLLAGMFCEGRTSIHQPAETRDHTERMFVHFGVPVETDGKGLVAIEGPVKLDARDITVPGDISSAAFWLVAAATRPGAKLIVRGVGLNPTRTGILDVLKRMGADIKITVTSGPDDGEPMGDIEVTGKKLQGVVMEGDEIANIIDEIPVLAVAGALSNGVTEIRDAAELRVKETDRISAVVKNLKAMGADVTERDSGMVIRGGALLHGAELECFHDHRIAMAFAVAGMTAKGETVIKDVACIDTSYPGFDSVLGNALAGEPLG</sequence>
<comment type="similarity">
    <text evidence="3 9">Belongs to the EPSP synthase family.</text>
</comment>
<dbReference type="PIRSF" id="PIRSF000505">
    <property type="entry name" value="EPSPS"/>
    <property type="match status" value="1"/>
</dbReference>
<feature type="binding site" evidence="9">
    <location>
        <position position="23"/>
    </location>
    <ligand>
        <name>3-phosphoshikimate</name>
        <dbReference type="ChEBI" id="CHEBI:145989"/>
    </ligand>
</feature>
<feature type="binding site" evidence="9">
    <location>
        <position position="128"/>
    </location>
    <ligand>
        <name>phosphoenolpyruvate</name>
        <dbReference type="ChEBI" id="CHEBI:58702"/>
    </ligand>
</feature>
<evidence type="ECO:0000259" key="10">
    <source>
        <dbReference type="Pfam" id="PF00275"/>
    </source>
</evidence>
<dbReference type="SUPFAM" id="SSF55205">
    <property type="entry name" value="EPT/RTPC-like"/>
    <property type="match status" value="1"/>
</dbReference>
<keyword evidence="4 9" id="KW-0963">Cytoplasm</keyword>
<dbReference type="PROSITE" id="PS00885">
    <property type="entry name" value="EPSP_SYNTHASE_2"/>
    <property type="match status" value="1"/>
</dbReference>
<dbReference type="InterPro" id="IPR036968">
    <property type="entry name" value="Enolpyruvate_Tfrase_sf"/>
</dbReference>
<keyword evidence="6 9" id="KW-0808">Transferase</keyword>
<dbReference type="GO" id="GO:0008652">
    <property type="term" value="P:amino acid biosynthetic process"/>
    <property type="evidence" value="ECO:0007669"/>
    <property type="project" value="UniProtKB-KW"/>
</dbReference>
<dbReference type="AlphaFoldDB" id="A0A7T7F410"/>
<dbReference type="FunFam" id="3.65.10.10:FF:000005">
    <property type="entry name" value="3-phosphoshikimate 1-carboxyvinyltransferase"/>
    <property type="match status" value="1"/>
</dbReference>
<feature type="binding site" evidence="9">
    <location>
        <position position="350"/>
    </location>
    <ligand>
        <name>3-phosphoshikimate</name>
        <dbReference type="ChEBI" id="CHEBI:145989"/>
    </ligand>
</feature>
<dbReference type="EC" id="2.5.1.19" evidence="9"/>
<comment type="function">
    <text evidence="1 9">Catalyzes the transfer of the enolpyruvyl moiety of phosphoenolpyruvate (PEP) to the 5-hydroxyl of shikimate-3-phosphate (S3P) to produce enolpyruvyl shikimate-3-phosphate and inorganic phosphate.</text>
</comment>
<evidence type="ECO:0000256" key="3">
    <source>
        <dbReference type="ARBA" id="ARBA00009948"/>
    </source>
</evidence>
<evidence type="ECO:0000256" key="8">
    <source>
        <dbReference type="ARBA" id="ARBA00044633"/>
    </source>
</evidence>
<dbReference type="Pfam" id="PF00275">
    <property type="entry name" value="EPSP_synthase"/>
    <property type="match status" value="1"/>
</dbReference>
<dbReference type="PANTHER" id="PTHR21090">
    <property type="entry name" value="AROM/DEHYDROQUINATE SYNTHASE"/>
    <property type="match status" value="1"/>
</dbReference>
<dbReference type="RefSeq" id="WP_235203625.1">
    <property type="nucleotide sequence ID" value="NZ_CP066776.1"/>
</dbReference>
<evidence type="ECO:0000256" key="2">
    <source>
        <dbReference type="ARBA" id="ARBA00004811"/>
    </source>
</evidence>
<evidence type="ECO:0000256" key="4">
    <source>
        <dbReference type="ARBA" id="ARBA00022490"/>
    </source>
</evidence>
<dbReference type="PROSITE" id="PS00104">
    <property type="entry name" value="EPSP_SYNTHASE_1"/>
    <property type="match status" value="1"/>
</dbReference>
<feature type="binding site" evidence="9">
    <location>
        <position position="354"/>
    </location>
    <ligand>
        <name>phosphoenolpyruvate</name>
        <dbReference type="ChEBI" id="CHEBI:58702"/>
    </ligand>
</feature>
<feature type="binding site" evidence="9">
    <location>
        <position position="100"/>
    </location>
    <ligand>
        <name>phosphoenolpyruvate</name>
        <dbReference type="ChEBI" id="CHEBI:58702"/>
    </ligand>
</feature>
<dbReference type="KEGG" id="soa:G3M56_006530"/>
<keyword evidence="7 9" id="KW-0057">Aromatic amino acid biosynthesis</keyword>
<keyword evidence="12" id="KW-1185">Reference proteome</keyword>
<protein>
    <recommendedName>
        <fullName evidence="9">3-phosphoshikimate 1-carboxyvinyltransferase</fullName>
        <ecNumber evidence="9">2.5.1.19</ecNumber>
    </recommendedName>
    <alternativeName>
        <fullName evidence="9">5-enolpyruvylshikimate-3-phosphate synthase</fullName>
        <shortName evidence="9">EPSP synthase</shortName>
        <shortName evidence="9">EPSPS</shortName>
    </alternativeName>
</protein>
<gene>
    <name evidence="9 11" type="primary">aroA</name>
    <name evidence="11" type="ORF">G3M56_006530</name>
</gene>
<dbReference type="GO" id="GO:0009073">
    <property type="term" value="P:aromatic amino acid family biosynthetic process"/>
    <property type="evidence" value="ECO:0007669"/>
    <property type="project" value="UniProtKB-KW"/>
</dbReference>
<feature type="active site" description="Proton acceptor" evidence="9">
    <location>
        <position position="323"/>
    </location>
</feature>
<feature type="domain" description="Enolpyruvate transferase" evidence="10">
    <location>
        <begin position="8"/>
        <end position="430"/>
    </location>
</feature>
<proteinExistence type="inferred from homology"/>
<name>A0A7T7F410_9BACT</name>
<evidence type="ECO:0000256" key="7">
    <source>
        <dbReference type="ARBA" id="ARBA00023141"/>
    </source>
</evidence>
<dbReference type="FunFam" id="3.65.10.10:FF:000006">
    <property type="entry name" value="3-phosphoshikimate 1-carboxyvinyltransferase"/>
    <property type="match status" value="1"/>
</dbReference>
<dbReference type="NCBIfam" id="TIGR01356">
    <property type="entry name" value="aroA"/>
    <property type="match status" value="1"/>
</dbReference>
<dbReference type="Proteomes" id="UP000475117">
    <property type="component" value="Chromosome"/>
</dbReference>
<feature type="binding site" evidence="9">
    <location>
        <position position="175"/>
    </location>
    <ligand>
        <name>3-phosphoshikimate</name>
        <dbReference type="ChEBI" id="CHEBI:145989"/>
    </ligand>
</feature>
<dbReference type="HAMAP" id="MF_00210">
    <property type="entry name" value="EPSP_synth"/>
    <property type="match status" value="1"/>
</dbReference>
<dbReference type="PANTHER" id="PTHR21090:SF5">
    <property type="entry name" value="PENTAFUNCTIONAL AROM POLYPEPTIDE"/>
    <property type="match status" value="1"/>
</dbReference>
<dbReference type="GO" id="GO:0003866">
    <property type="term" value="F:3-phosphoshikimate 1-carboxyvinyltransferase activity"/>
    <property type="evidence" value="ECO:0007669"/>
    <property type="project" value="UniProtKB-UniRule"/>
</dbReference>
<dbReference type="InterPro" id="IPR006264">
    <property type="entry name" value="EPSP_synthase"/>
</dbReference>
<dbReference type="InterPro" id="IPR001986">
    <property type="entry name" value="Enolpyruvate_Tfrase_dom"/>
</dbReference>
<comment type="pathway">
    <text evidence="2 9">Metabolic intermediate biosynthesis; chorismate biosynthesis; chorismate from D-erythrose 4-phosphate and phosphoenolpyruvate: step 6/7.</text>
</comment>
<comment type="subunit">
    <text evidence="9">Monomer.</text>
</comment>
<feature type="binding site" evidence="9">
    <location>
        <position position="22"/>
    </location>
    <ligand>
        <name>3-phosphoshikimate</name>
        <dbReference type="ChEBI" id="CHEBI:145989"/>
    </ligand>
</feature>
<dbReference type="InterPro" id="IPR013792">
    <property type="entry name" value="RNA3'P_cycl/enolpyr_Trfase_a/b"/>
</dbReference>
<feature type="binding site" evidence="9">
    <location>
        <position position="175"/>
    </location>
    <ligand>
        <name>phosphoenolpyruvate</name>
        <dbReference type="ChEBI" id="CHEBI:58702"/>
    </ligand>
</feature>
<evidence type="ECO:0000256" key="6">
    <source>
        <dbReference type="ARBA" id="ARBA00022679"/>
    </source>
</evidence>
<comment type="subcellular location">
    <subcellularLocation>
        <location evidence="9">Cytoplasm</location>
    </subcellularLocation>
</comment>
<reference evidence="11 12" key="1">
    <citation type="submission" date="2020-12" db="EMBL/GenBank/DDBJ databases">
        <title>Sulforoseuscoccus oceanibium gen. nov., sp. nov., a representative of the phylum Verrucomicrobia with special cytoplasmic membrane, and proposal of Sulforoseuscoccusaceae fam. nov.</title>
        <authorList>
            <person name="Xi F."/>
        </authorList>
    </citation>
    <scope>NUCLEOTIDE SEQUENCE [LARGE SCALE GENOMIC DNA]</scope>
    <source>
        <strain evidence="11 12">T37</strain>
    </source>
</reference>
<dbReference type="Gene3D" id="3.65.10.10">
    <property type="entry name" value="Enolpyruvate transferase domain"/>
    <property type="match status" value="2"/>
</dbReference>
<dbReference type="GO" id="GO:0009423">
    <property type="term" value="P:chorismate biosynthetic process"/>
    <property type="evidence" value="ECO:0007669"/>
    <property type="project" value="UniProtKB-UniRule"/>
</dbReference>
<dbReference type="UniPathway" id="UPA00053">
    <property type="reaction ID" value="UER00089"/>
</dbReference>
<dbReference type="EMBL" id="CP066776">
    <property type="protein sequence ID" value="QQL46234.1"/>
    <property type="molecule type" value="Genomic_DNA"/>
</dbReference>
<keyword evidence="5 9" id="KW-0028">Amino-acid biosynthesis</keyword>
<evidence type="ECO:0000256" key="1">
    <source>
        <dbReference type="ARBA" id="ARBA00002174"/>
    </source>
</evidence>
<organism evidence="11 12">
    <name type="scientific">Sulfuriroseicoccus oceanibius</name>
    <dbReference type="NCBI Taxonomy" id="2707525"/>
    <lineage>
        <taxon>Bacteria</taxon>
        <taxon>Pseudomonadati</taxon>
        <taxon>Verrucomicrobiota</taxon>
        <taxon>Verrucomicrobiia</taxon>
        <taxon>Verrucomicrobiales</taxon>
        <taxon>Verrucomicrobiaceae</taxon>
        <taxon>Sulfuriroseicoccus</taxon>
    </lineage>
</organism>
<evidence type="ECO:0000256" key="9">
    <source>
        <dbReference type="HAMAP-Rule" id="MF_00210"/>
    </source>
</evidence>
<evidence type="ECO:0000313" key="11">
    <source>
        <dbReference type="EMBL" id="QQL46234.1"/>
    </source>
</evidence>
<evidence type="ECO:0000256" key="5">
    <source>
        <dbReference type="ARBA" id="ARBA00022605"/>
    </source>
</evidence>
<feature type="binding site" evidence="9">
    <location>
        <position position="27"/>
    </location>
    <ligand>
        <name>3-phosphoshikimate</name>
        <dbReference type="ChEBI" id="CHEBI:145989"/>
    </ligand>
</feature>
<dbReference type="InterPro" id="IPR023193">
    <property type="entry name" value="EPSP_synthase_CS"/>
</dbReference>
<accession>A0A7T7F410</accession>
<dbReference type="CDD" id="cd01556">
    <property type="entry name" value="EPSP_synthase"/>
    <property type="match status" value="1"/>
</dbReference>
<evidence type="ECO:0000313" key="12">
    <source>
        <dbReference type="Proteomes" id="UP000475117"/>
    </source>
</evidence>
<feature type="binding site" evidence="9">
    <location>
        <position position="22"/>
    </location>
    <ligand>
        <name>phosphoenolpyruvate</name>
        <dbReference type="ChEBI" id="CHEBI:58702"/>
    </ligand>
</feature>
<dbReference type="GO" id="GO:0005737">
    <property type="term" value="C:cytoplasm"/>
    <property type="evidence" value="ECO:0007669"/>
    <property type="project" value="UniProtKB-SubCell"/>
</dbReference>
<feature type="binding site" evidence="9">
    <location>
        <position position="396"/>
    </location>
    <ligand>
        <name>phosphoenolpyruvate</name>
        <dbReference type="ChEBI" id="CHEBI:58702"/>
    </ligand>
</feature>
<feature type="binding site" evidence="9">
    <location>
        <position position="323"/>
    </location>
    <ligand>
        <name>3-phosphoshikimate</name>
        <dbReference type="ChEBI" id="CHEBI:145989"/>
    </ligand>
</feature>
<comment type="caution">
    <text evidence="9">Lacks conserved residue(s) required for the propagation of feature annotation.</text>
</comment>
<feature type="binding site" evidence="9">
    <location>
        <position position="173"/>
    </location>
    <ligand>
        <name>3-phosphoshikimate</name>
        <dbReference type="ChEBI" id="CHEBI:145989"/>
    </ligand>
</feature>